<dbReference type="Pfam" id="PF01709">
    <property type="entry name" value="Transcrip_reg"/>
    <property type="match status" value="1"/>
</dbReference>
<protein>
    <submittedName>
        <fullName evidence="2">Translational activator of cytochrome c oxidase 1</fullName>
    </submittedName>
</protein>
<dbReference type="InterPro" id="IPR029072">
    <property type="entry name" value="YebC-like"/>
</dbReference>
<dbReference type="InterPro" id="IPR048300">
    <property type="entry name" value="TACO1_YebC-like_2nd/3rd_dom"/>
</dbReference>
<dbReference type="Proteomes" id="UP000887116">
    <property type="component" value="Unassembled WGS sequence"/>
</dbReference>
<dbReference type="SUPFAM" id="SSF75625">
    <property type="entry name" value="YebC-like"/>
    <property type="match status" value="1"/>
</dbReference>
<gene>
    <name evidence="2" type="primary">NCL1_40989</name>
    <name evidence="2" type="ORF">TNCT_396771</name>
</gene>
<dbReference type="OrthoDB" id="2017544at2759"/>
<dbReference type="GO" id="GO:0005739">
    <property type="term" value="C:mitochondrion"/>
    <property type="evidence" value="ECO:0007669"/>
    <property type="project" value="TreeGrafter"/>
</dbReference>
<organism evidence="2 3">
    <name type="scientific">Trichonephila clavata</name>
    <name type="common">Joro spider</name>
    <name type="synonym">Nephila clavata</name>
    <dbReference type="NCBI Taxonomy" id="2740835"/>
    <lineage>
        <taxon>Eukaryota</taxon>
        <taxon>Metazoa</taxon>
        <taxon>Ecdysozoa</taxon>
        <taxon>Arthropoda</taxon>
        <taxon>Chelicerata</taxon>
        <taxon>Arachnida</taxon>
        <taxon>Araneae</taxon>
        <taxon>Araneomorphae</taxon>
        <taxon>Entelegynae</taxon>
        <taxon>Araneoidea</taxon>
        <taxon>Nephilidae</taxon>
        <taxon>Trichonephila</taxon>
    </lineage>
</organism>
<dbReference type="EMBL" id="BMAO01032936">
    <property type="protein sequence ID" value="GFQ85824.1"/>
    <property type="molecule type" value="Genomic_DNA"/>
</dbReference>
<dbReference type="Gene3D" id="3.30.70.980">
    <property type="match status" value="1"/>
</dbReference>
<evidence type="ECO:0000313" key="3">
    <source>
        <dbReference type="Proteomes" id="UP000887116"/>
    </source>
</evidence>
<name>A0A8X6HFV4_TRICU</name>
<sequence>MLLTKLLKLSNLAFSKNVSQKIFRNNPGLVFNQIINKELNNCRYISSTSPEPSASNKGNINQALICFKYLRLIKKAIREIGPIVEENKRLEYLLQKAKEYNIPPDYIDFVCRLSVDSRATVGLIDLLLFHNCHFIVQYEDIDLSLTKHHLLKLCDTTDAFIIQNNTKWPQNFDQNGIIMVRNDSTYSPFKDLKETQMMATNVGATTVTQEIDPEGLPYWQFLCNSSDLHEVKRQLTEKGCLIEEAFVGYIPKKKITLSHHARNTARKMFVELNKIPCIDNVYTNIS</sequence>
<reference evidence="2" key="1">
    <citation type="submission" date="2020-07" db="EMBL/GenBank/DDBJ databases">
        <title>Multicomponent nature underlies the extraordinary mechanical properties of spider dragline silk.</title>
        <authorList>
            <person name="Kono N."/>
            <person name="Nakamura H."/>
            <person name="Mori M."/>
            <person name="Yoshida Y."/>
            <person name="Ohtoshi R."/>
            <person name="Malay A.D."/>
            <person name="Moran D.A.P."/>
            <person name="Tomita M."/>
            <person name="Numata K."/>
            <person name="Arakawa K."/>
        </authorList>
    </citation>
    <scope>NUCLEOTIDE SEQUENCE</scope>
</reference>
<evidence type="ECO:0000313" key="2">
    <source>
        <dbReference type="EMBL" id="GFQ85824.1"/>
    </source>
</evidence>
<dbReference type="InterPro" id="IPR026564">
    <property type="entry name" value="Transcrip_reg_TACO1-like_dom3"/>
</dbReference>
<dbReference type="PANTHER" id="PTHR12532">
    <property type="entry name" value="TRANSLATIONAL ACTIVATOR OF CYTOCHROME C OXIDASE 1"/>
    <property type="match status" value="1"/>
</dbReference>
<keyword evidence="3" id="KW-1185">Reference proteome</keyword>
<evidence type="ECO:0000259" key="1">
    <source>
        <dbReference type="Pfam" id="PF01709"/>
    </source>
</evidence>
<dbReference type="PANTHER" id="PTHR12532:SF0">
    <property type="entry name" value="TRANSLATIONAL ACTIVATOR OF CYTOCHROME C OXIDASE 1"/>
    <property type="match status" value="1"/>
</dbReference>
<proteinExistence type="predicted"/>
<feature type="domain" description="TACO1/YebC-like second and third" evidence="1">
    <location>
        <begin position="170"/>
        <end position="285"/>
    </location>
</feature>
<dbReference type="AlphaFoldDB" id="A0A8X6HFV4"/>
<dbReference type="InterPro" id="IPR002876">
    <property type="entry name" value="Transcrip_reg_TACO1-like"/>
</dbReference>
<comment type="caution">
    <text evidence="2">The sequence shown here is derived from an EMBL/GenBank/DDBJ whole genome shotgun (WGS) entry which is preliminary data.</text>
</comment>
<accession>A0A8X6HFV4</accession>